<feature type="signal peptide" evidence="3">
    <location>
        <begin position="1"/>
        <end position="33"/>
    </location>
</feature>
<proteinExistence type="predicted"/>
<accession>A0ABT3C606</accession>
<evidence type="ECO:0000313" key="4">
    <source>
        <dbReference type="EMBL" id="MCV7224909.1"/>
    </source>
</evidence>
<feature type="compositionally biased region" description="Low complexity" evidence="1">
    <location>
        <begin position="100"/>
        <end position="135"/>
    </location>
</feature>
<keyword evidence="5" id="KW-1185">Reference proteome</keyword>
<feature type="compositionally biased region" description="Low complexity" evidence="1">
    <location>
        <begin position="143"/>
        <end position="165"/>
    </location>
</feature>
<protein>
    <submittedName>
        <fullName evidence="4">Uncharacterized protein</fullName>
    </submittedName>
</protein>
<sequence length="433" mass="43062">MGVDTVVRSNVHYAAGICLVCAGLLIGSGTAIASADPDGGGSPEHSQSGSTGPGSAHRPKVAPGETPALRAAVILRKTIADVASVFGSGRVPGQQPPSTPANSTPTPAGPARATSTNNQSGTTATTTTTDGASDAVSPSAGANNPVTNPVVTNSAPSGADAVTPVVDPTTAATDDIAPAATTVEEPVASVPEPVAAATTPVPGPVFWPLTPVSDVISSVEYMLTSVVYTLGPIATDLGSLLGVSPWSATADLIRSDRPTPASGTAEPLFAGSSVLSSRPDFKSEGVAGLPLTTDTGTASIGTIATTSGSAKLSAPVEVPLPHITAIPTSVTQFFAHAVRAVLRSPSLSALAALALPGIIGLFVITGAGIRLGYRQAKAVLALPASGLARYAPPQPLRLVRTRPAATISEPALRFVPRQIRGLPSLGPPLEQAA</sequence>
<name>A0ABT3C606_9MYCO</name>
<feature type="transmembrane region" description="Helical" evidence="2">
    <location>
        <begin position="347"/>
        <end position="369"/>
    </location>
</feature>
<dbReference type="EMBL" id="JACKTY010000012">
    <property type="protein sequence ID" value="MCV7224909.1"/>
    <property type="molecule type" value="Genomic_DNA"/>
</dbReference>
<feature type="region of interest" description="Disordered" evidence="1">
    <location>
        <begin position="87"/>
        <end position="165"/>
    </location>
</feature>
<evidence type="ECO:0000256" key="3">
    <source>
        <dbReference type="SAM" id="SignalP"/>
    </source>
</evidence>
<gene>
    <name evidence="4" type="ORF">H7J73_02485</name>
</gene>
<organism evidence="4 5">
    <name type="scientific">Mycolicibacterium komossense</name>
    <dbReference type="NCBI Taxonomy" id="1779"/>
    <lineage>
        <taxon>Bacteria</taxon>
        <taxon>Bacillati</taxon>
        <taxon>Actinomycetota</taxon>
        <taxon>Actinomycetes</taxon>
        <taxon>Mycobacteriales</taxon>
        <taxon>Mycobacteriaceae</taxon>
        <taxon>Mycolicibacterium</taxon>
    </lineage>
</organism>
<comment type="caution">
    <text evidence="4">The sequence shown here is derived from an EMBL/GenBank/DDBJ whole genome shotgun (WGS) entry which is preliminary data.</text>
</comment>
<dbReference type="RefSeq" id="WP_264065665.1">
    <property type="nucleotide sequence ID" value="NZ_JACKTY010000012.1"/>
</dbReference>
<keyword evidence="2" id="KW-1133">Transmembrane helix</keyword>
<dbReference type="Proteomes" id="UP001526201">
    <property type="component" value="Unassembled WGS sequence"/>
</dbReference>
<keyword evidence="2" id="KW-0812">Transmembrane</keyword>
<evidence type="ECO:0000313" key="5">
    <source>
        <dbReference type="Proteomes" id="UP001526201"/>
    </source>
</evidence>
<evidence type="ECO:0000256" key="2">
    <source>
        <dbReference type="SAM" id="Phobius"/>
    </source>
</evidence>
<reference evidence="4 5" key="1">
    <citation type="journal article" date="2022" name="BMC Genomics">
        <title>Comparative genome analysis of mycobacteria focusing on tRNA and non-coding RNA.</title>
        <authorList>
            <person name="Behra P.R.K."/>
            <person name="Pettersson B.M.F."/>
            <person name="Ramesh M."/>
            <person name="Das S."/>
            <person name="Dasgupta S."/>
            <person name="Kirsebom L.A."/>
        </authorList>
    </citation>
    <scope>NUCLEOTIDE SEQUENCE [LARGE SCALE GENOMIC DNA]</scope>
    <source>
        <strain evidence="4 5">DSM 44078</strain>
    </source>
</reference>
<feature type="region of interest" description="Disordered" evidence="1">
    <location>
        <begin position="35"/>
        <end position="63"/>
    </location>
</feature>
<keyword evidence="2" id="KW-0472">Membrane</keyword>
<feature type="chain" id="PRO_5045368731" evidence="3">
    <location>
        <begin position="34"/>
        <end position="433"/>
    </location>
</feature>
<keyword evidence="3" id="KW-0732">Signal</keyword>
<evidence type="ECO:0000256" key="1">
    <source>
        <dbReference type="SAM" id="MobiDB-lite"/>
    </source>
</evidence>